<dbReference type="RefSeq" id="WP_136353466.1">
    <property type="nucleotide sequence ID" value="NZ_SSNY01000001.1"/>
</dbReference>
<protein>
    <recommendedName>
        <fullName evidence="1">NrS-1 polymerase-like helicase domain-containing protein</fullName>
    </recommendedName>
</protein>
<accession>A0ABY2QCP8</accession>
<dbReference type="EMBL" id="SSNY01000001">
    <property type="protein sequence ID" value="THF59858.1"/>
    <property type="molecule type" value="Genomic_DNA"/>
</dbReference>
<evidence type="ECO:0000313" key="2">
    <source>
        <dbReference type="EMBL" id="THF59858.1"/>
    </source>
</evidence>
<feature type="domain" description="NrS-1 polymerase-like helicase" evidence="1">
    <location>
        <begin position="670"/>
        <end position="779"/>
    </location>
</feature>
<evidence type="ECO:0000313" key="3">
    <source>
        <dbReference type="Proteomes" id="UP000306441"/>
    </source>
</evidence>
<dbReference type="InterPro" id="IPR027417">
    <property type="entry name" value="P-loop_NTPase"/>
</dbReference>
<dbReference type="Proteomes" id="UP000306441">
    <property type="component" value="Unassembled WGS sequence"/>
</dbReference>
<dbReference type="InterPro" id="IPR045455">
    <property type="entry name" value="NrS-1_pol-like_helicase"/>
</dbReference>
<name>A0ABY2QCP8_9HYPH</name>
<sequence>MNIQQSTTIEKRELAWEAAKAITKAPEPPTPVALAQLQMTDAAATVITLPRPKNADEPLDASAVQDAQKIIRQAKTALIASGLSDDAAEASILWAIGAGHSEIKAVVEGKAGAVGTVANWLVSNLQFFDVLPDAPAGGDVEIAVTFGSSQEDTEFPPAERMTWAEFCRVMTRHQVGQKAGPCIVPAILNGTRRLKLEAKEIHVLVLDYDQGNDLATLVNAIEGKGWTAAIASTHSHLTTETKVKDVHWRKYLEQSAAPSAAELLAQKGYVPSVCDGAKVDREVDGYVFIRHPPCPKFRVALRLAKPWRAADYASPVEAVRAWAEAYEAVADALGIPFDESCTDASRLFYMPRHPANVLPVSRVLHGAPCDAFSLVAPRSSSGAGKTALPSRRTRSKKVEHVDASTGEVFDLTAWLREFGRRFLIVDALRARRPDVFANKVSDARHHVLCPFEGEHSEPGMDSATFVANAGEGATGGFVIHCRHAHCNGRDRAAYVSQMLEDGWLEVEDLKDPRYLLPEPDPVEVAIERLNASEAVVVIGGKTRILIEDLDRDGQTDVEFAQVPDRRNWHAPDRVMIDDKQVPVFDIWLNSPKRRQYSAVVFEPGGARPDSYNLWRGFAVEPDPRSSCDRFLDHLRENVCRGDEHNFNWLVGWLAQMVQQPSEKPGVAVVLRGGRGVGKTIVGEYVGAMMYRRNYVQITQPKQLVGNFNAHLKQALLIQVEEAFYAGDPKIDGPLKNLVTSDVRMVEPKGVDAFPVRDCARVLITSNEALVVPAGNDERRWAVFDVGDGHKQDHVYFAAIADELAHGGAGALLAYLQEFDLGGVNIRLAPETAALLDQKLNSLPSMPKWLHACLREGAVDTSGEWPEQIATKQFYEAYRHATARDRYAREISQEYFGKLLREIIPLLERVRPSNSGPRPWVYAIPSLDVCRASFSKWIGQDVPWSD</sequence>
<organism evidence="2 3">
    <name type="scientific">Ollibium composti</name>
    <dbReference type="NCBI Taxonomy" id="2675109"/>
    <lineage>
        <taxon>Bacteria</taxon>
        <taxon>Pseudomonadati</taxon>
        <taxon>Pseudomonadota</taxon>
        <taxon>Alphaproteobacteria</taxon>
        <taxon>Hyphomicrobiales</taxon>
        <taxon>Phyllobacteriaceae</taxon>
        <taxon>Ollibium</taxon>
    </lineage>
</organism>
<gene>
    <name evidence="2" type="ORF">E6C48_02070</name>
</gene>
<reference evidence="2 3" key="1">
    <citation type="submission" date="2019-04" db="EMBL/GenBank/DDBJ databases">
        <title>Mesorhizobium composti sp. nov., isolated from compost.</title>
        <authorList>
            <person name="Lin S.-Y."/>
            <person name="Hameed A."/>
            <person name="Hsieh Y.-T."/>
            <person name="Young C.-C."/>
        </authorList>
    </citation>
    <scope>NUCLEOTIDE SEQUENCE [LARGE SCALE GENOMIC DNA]</scope>
    <source>
        <strain evidence="2 3">CC-YTH430</strain>
    </source>
</reference>
<comment type="caution">
    <text evidence="2">The sequence shown here is derived from an EMBL/GenBank/DDBJ whole genome shotgun (WGS) entry which is preliminary data.</text>
</comment>
<evidence type="ECO:0000259" key="1">
    <source>
        <dbReference type="Pfam" id="PF19263"/>
    </source>
</evidence>
<proteinExistence type="predicted"/>
<dbReference type="Pfam" id="PF19263">
    <property type="entry name" value="DUF5906"/>
    <property type="match status" value="1"/>
</dbReference>
<dbReference type="SUPFAM" id="SSF52540">
    <property type="entry name" value="P-loop containing nucleoside triphosphate hydrolases"/>
    <property type="match status" value="1"/>
</dbReference>
<keyword evidence="3" id="KW-1185">Reference proteome</keyword>